<dbReference type="InterPro" id="IPR036388">
    <property type="entry name" value="WH-like_DNA-bd_sf"/>
</dbReference>
<feature type="compositionally biased region" description="Low complexity" evidence="1">
    <location>
        <begin position="314"/>
        <end position="325"/>
    </location>
</feature>
<evidence type="ECO:0000313" key="2">
    <source>
        <dbReference type="EMBL" id="DAE16604.1"/>
    </source>
</evidence>
<feature type="region of interest" description="Disordered" evidence="1">
    <location>
        <begin position="300"/>
        <end position="325"/>
    </location>
</feature>
<sequence>MRAHPESIVYHALKDGFKMSFLHIAEVQKLDGLSMKDKFTLFMLASYADEAGSCFPSLSTLAKNMGCSRRTVAYAIESLQDKGYIQVISRFNEKGKQTTSRYVLTLDSGGAKSASLGVQNLQGEGAKSASLGVQNLHTKLTNQLNLPNESLPPTPHAAVAVTTATAGAAASAAENDPPEKPHFEDVELPLNELQPAGTPGKRHEQPATAPQSDFQAFWALFPKRRDKRAAERAWRAAIKNGANPADIIAGAERYAAERKNQDARFTKYPATWLNAGAWEDEPDPQPQASEMMQALKAMTSTPGFGAAPDPFMPPAGAALPPGGAR</sequence>
<dbReference type="InterPro" id="IPR036390">
    <property type="entry name" value="WH_DNA-bd_sf"/>
</dbReference>
<dbReference type="Gene3D" id="1.10.10.10">
    <property type="entry name" value="Winged helix-like DNA-binding domain superfamily/Winged helix DNA-binding domain"/>
    <property type="match status" value="1"/>
</dbReference>
<dbReference type="Pfam" id="PF13730">
    <property type="entry name" value="HTH_36"/>
    <property type="match status" value="1"/>
</dbReference>
<accession>A0A8S5QDJ3</accession>
<dbReference type="SUPFAM" id="SSF46785">
    <property type="entry name" value="Winged helix' DNA-binding domain"/>
    <property type="match status" value="1"/>
</dbReference>
<reference evidence="2" key="1">
    <citation type="journal article" date="2021" name="Proc. Natl. Acad. Sci. U.S.A.">
        <title>A Catalog of Tens of Thousands of Viruses from Human Metagenomes Reveals Hidden Associations with Chronic Diseases.</title>
        <authorList>
            <person name="Tisza M.J."/>
            <person name="Buck C.B."/>
        </authorList>
    </citation>
    <scope>NUCLEOTIDE SEQUENCE</scope>
    <source>
        <strain evidence="2">Ctw4b6</strain>
    </source>
</reference>
<dbReference type="EMBL" id="BK015628">
    <property type="protein sequence ID" value="DAE16604.1"/>
    <property type="molecule type" value="Genomic_DNA"/>
</dbReference>
<organism evidence="2">
    <name type="scientific">Myoviridae sp. ctw4b6</name>
    <dbReference type="NCBI Taxonomy" id="2825206"/>
    <lineage>
        <taxon>Viruses</taxon>
        <taxon>Duplodnaviria</taxon>
        <taxon>Heunggongvirae</taxon>
        <taxon>Uroviricota</taxon>
        <taxon>Caudoviricetes</taxon>
    </lineage>
</organism>
<proteinExistence type="predicted"/>
<name>A0A8S5QDJ3_9CAUD</name>
<protein>
    <submittedName>
        <fullName evidence="2">Replisome organizer protein</fullName>
    </submittedName>
</protein>
<feature type="region of interest" description="Disordered" evidence="1">
    <location>
        <begin position="165"/>
        <end position="184"/>
    </location>
</feature>
<evidence type="ECO:0000256" key="1">
    <source>
        <dbReference type="SAM" id="MobiDB-lite"/>
    </source>
</evidence>